<proteinExistence type="predicted"/>
<dbReference type="AlphaFoldDB" id="A0A3A3H4G8"/>
<comment type="caution">
    <text evidence="2">The sequence shown here is derived from an EMBL/GenBank/DDBJ whole genome shotgun (WGS) entry which is preliminary data.</text>
</comment>
<reference evidence="2 3" key="1">
    <citation type="submission" date="2018-09" db="EMBL/GenBank/DDBJ databases">
        <title>Paenibacillus SK2017-BO5.</title>
        <authorList>
            <person name="Piskunova J.V."/>
            <person name="Dubiley S.A."/>
            <person name="Severinov K.V."/>
        </authorList>
    </citation>
    <scope>NUCLEOTIDE SEQUENCE [LARGE SCALE GENOMIC DNA]</scope>
    <source>
        <strain evidence="2 3">BO5</strain>
    </source>
</reference>
<protein>
    <submittedName>
        <fullName evidence="2">DUF3221 domain-containing protein</fullName>
    </submittedName>
</protein>
<feature type="signal peptide" evidence="1">
    <location>
        <begin position="1"/>
        <end position="31"/>
    </location>
</feature>
<dbReference type="EMBL" id="QYZD01000007">
    <property type="protein sequence ID" value="RJG24290.1"/>
    <property type="molecule type" value="Genomic_DNA"/>
</dbReference>
<feature type="chain" id="PRO_5017413863" evidence="1">
    <location>
        <begin position="32"/>
        <end position="131"/>
    </location>
</feature>
<evidence type="ECO:0000256" key="1">
    <source>
        <dbReference type="SAM" id="SignalP"/>
    </source>
</evidence>
<name>A0A3A3H4G8_PANTH</name>
<dbReference type="Proteomes" id="UP000266177">
    <property type="component" value="Unassembled WGS sequence"/>
</dbReference>
<dbReference type="RefSeq" id="WP_119793328.1">
    <property type="nucleotide sequence ID" value="NZ_QYZD01000007.1"/>
</dbReference>
<keyword evidence="1" id="KW-0732">Signal</keyword>
<evidence type="ECO:0000313" key="3">
    <source>
        <dbReference type="Proteomes" id="UP000266177"/>
    </source>
</evidence>
<organism evidence="2 3">
    <name type="scientific">Paenibacillus thiaminolyticus</name>
    <name type="common">Bacillus thiaminolyticus</name>
    <dbReference type="NCBI Taxonomy" id="49283"/>
    <lineage>
        <taxon>Bacteria</taxon>
        <taxon>Bacillati</taxon>
        <taxon>Bacillota</taxon>
        <taxon>Bacilli</taxon>
        <taxon>Bacillales</taxon>
        <taxon>Paenibacillaceae</taxon>
        <taxon>Paenibacillus</taxon>
    </lineage>
</organism>
<accession>A0A3A3H4G8</accession>
<evidence type="ECO:0000313" key="2">
    <source>
        <dbReference type="EMBL" id="RJG24290.1"/>
    </source>
</evidence>
<gene>
    <name evidence="2" type="ORF">DQX05_10540</name>
</gene>
<dbReference type="OrthoDB" id="2919910at2"/>
<sequence>MITKKKLVVAVLTLSLGLGFTAGVTPTFAHADESASKRVSASSIDQLEPTTFTGYVISIGDTYMTIANAPTQEEALQGEWWELVNQGKILLVPSPQNETYAVGDKLNVYYKAMTMSIPPIALAPVLEKITE</sequence>